<gene>
    <name evidence="2" type="ORF">K491DRAFT_54790</name>
</gene>
<dbReference type="PANTHER" id="PTHR35392:SF1">
    <property type="entry name" value="ZN(II)2CYS6 TRANSCRIPTION FACTOR (EUROFUNG)"/>
    <property type="match status" value="1"/>
</dbReference>
<feature type="region of interest" description="Disordered" evidence="1">
    <location>
        <begin position="34"/>
        <end position="67"/>
    </location>
</feature>
<dbReference type="EMBL" id="MU004406">
    <property type="protein sequence ID" value="KAF2652266.1"/>
    <property type="molecule type" value="Genomic_DNA"/>
</dbReference>
<dbReference type="InterPro" id="IPR052973">
    <property type="entry name" value="Fungal_sec-metab_reg_TF"/>
</dbReference>
<feature type="region of interest" description="Disordered" evidence="1">
    <location>
        <begin position="361"/>
        <end position="395"/>
    </location>
</feature>
<dbReference type="AlphaFoldDB" id="A0A6A6SX38"/>
<sequence>MSSSYPYQSYWDPNQVQYAPQFFGHYQENARRSKSPIPMINHPGFSPGPLTTPPLSRNPSQPPEQAPEQMIYDDNVTSLSNSPTVKTPDTELFDAEMLDPEMQDQALDSTSIFPTALLRQHLNATIASQPSHYNGPFLAQTQQMPQMLVPQHFDNSYGYNYPSQPSRQDPWNSERPLQNPNMPTSGMSVFDPASDPADYSPYINYEVNRWRDVNPGPNFLTSPIEPLASPDNNFLLSTPTTQNYQHRPMGLTIPSSAPSHTFVNYDQHTTDFTDGNLFSPSSPNTSMGSSTGQLPSPYYELVGFQASPSSHSDTEDMIASYPDSEPGMHHDQYHGLSDAFDSKPALSVPPVFERAPSILVPEVSSDTSSETDSQDRARSVLKGPGGRPGGRQLGTHLEPEVAKAAHDMRKTVACWHCVLQRDKCGPGDSCERCKKRSLRPNADCGLGCSRIKLIELAPYFIPTLVTSMHEDAHLTHFVTQHIRQWSNVEITLYMTCGQSSMPRIPVKVYEFIPADDELLVQIQYKTDPTTNVRVPVKKQSPALGIVHINHNEEKKYDRYISDIVDHHMLAFADLCWMEDNNDFPRKLLKLMIKLQTKNDDEAKLRREVFRLLVATFIVSHVLNIAEENKIEALSKMRSYKPGAYIQNFTTPRMTNRQLKYFFSRLQRSIMNNVLNKLQQIFKSSKGCDKWIAAFIAVIGMCMAHEDMQKTIHLVQDTKAATEKLDLRDCQLRADFACREIDSRMSFINQIFRWKYNRKCNPLMNPGHDWKKEVGFGDENSVTFVRQVAQLVKENIDFLQLRQNVSISNANQTKYTSRLVSQFLLSFWLPQIS</sequence>
<evidence type="ECO:0000313" key="3">
    <source>
        <dbReference type="Proteomes" id="UP000799324"/>
    </source>
</evidence>
<feature type="region of interest" description="Disordered" evidence="1">
    <location>
        <begin position="155"/>
        <end position="183"/>
    </location>
</feature>
<feature type="compositionally biased region" description="Low complexity" evidence="1">
    <location>
        <begin position="361"/>
        <end position="371"/>
    </location>
</feature>
<evidence type="ECO:0000256" key="1">
    <source>
        <dbReference type="SAM" id="MobiDB-lite"/>
    </source>
</evidence>
<organism evidence="2 3">
    <name type="scientific">Lophiostoma macrostomum CBS 122681</name>
    <dbReference type="NCBI Taxonomy" id="1314788"/>
    <lineage>
        <taxon>Eukaryota</taxon>
        <taxon>Fungi</taxon>
        <taxon>Dikarya</taxon>
        <taxon>Ascomycota</taxon>
        <taxon>Pezizomycotina</taxon>
        <taxon>Dothideomycetes</taxon>
        <taxon>Pleosporomycetidae</taxon>
        <taxon>Pleosporales</taxon>
        <taxon>Lophiostomataceae</taxon>
        <taxon>Lophiostoma</taxon>
    </lineage>
</organism>
<accession>A0A6A6SX38</accession>
<dbReference type="Proteomes" id="UP000799324">
    <property type="component" value="Unassembled WGS sequence"/>
</dbReference>
<protein>
    <submittedName>
        <fullName evidence="2">Uncharacterized protein</fullName>
    </submittedName>
</protein>
<evidence type="ECO:0000313" key="2">
    <source>
        <dbReference type="EMBL" id="KAF2652266.1"/>
    </source>
</evidence>
<dbReference type="PANTHER" id="PTHR35392">
    <property type="entry name" value="ZN(II)2CYS6 TRANSCRIPTION FACTOR (EUROFUNG)-RELATED-RELATED"/>
    <property type="match status" value="1"/>
</dbReference>
<keyword evidence="3" id="KW-1185">Reference proteome</keyword>
<proteinExistence type="predicted"/>
<feature type="compositionally biased region" description="Gly residues" evidence="1">
    <location>
        <begin position="383"/>
        <end position="392"/>
    </location>
</feature>
<name>A0A6A6SX38_9PLEO</name>
<dbReference type="OrthoDB" id="4226666at2759"/>
<reference evidence="2" key="1">
    <citation type="journal article" date="2020" name="Stud. Mycol.">
        <title>101 Dothideomycetes genomes: a test case for predicting lifestyles and emergence of pathogens.</title>
        <authorList>
            <person name="Haridas S."/>
            <person name="Albert R."/>
            <person name="Binder M."/>
            <person name="Bloem J."/>
            <person name="Labutti K."/>
            <person name="Salamov A."/>
            <person name="Andreopoulos B."/>
            <person name="Baker S."/>
            <person name="Barry K."/>
            <person name="Bills G."/>
            <person name="Bluhm B."/>
            <person name="Cannon C."/>
            <person name="Castanera R."/>
            <person name="Culley D."/>
            <person name="Daum C."/>
            <person name="Ezra D."/>
            <person name="Gonzalez J."/>
            <person name="Henrissat B."/>
            <person name="Kuo A."/>
            <person name="Liang C."/>
            <person name="Lipzen A."/>
            <person name="Lutzoni F."/>
            <person name="Magnuson J."/>
            <person name="Mondo S."/>
            <person name="Nolan M."/>
            <person name="Ohm R."/>
            <person name="Pangilinan J."/>
            <person name="Park H.-J."/>
            <person name="Ramirez L."/>
            <person name="Alfaro M."/>
            <person name="Sun H."/>
            <person name="Tritt A."/>
            <person name="Yoshinaga Y."/>
            <person name="Zwiers L.-H."/>
            <person name="Turgeon B."/>
            <person name="Goodwin S."/>
            <person name="Spatafora J."/>
            <person name="Crous P."/>
            <person name="Grigoriev I."/>
        </authorList>
    </citation>
    <scope>NUCLEOTIDE SEQUENCE</scope>
    <source>
        <strain evidence="2">CBS 122681</strain>
    </source>
</reference>